<dbReference type="AlphaFoldDB" id="A0A846MN98"/>
<dbReference type="InterPro" id="IPR035994">
    <property type="entry name" value="Nucleoside_phosphorylase_sf"/>
</dbReference>
<name>A0A846MN98_9BACT</name>
<dbReference type="GO" id="GO:0005829">
    <property type="term" value="C:cytosol"/>
    <property type="evidence" value="ECO:0007669"/>
    <property type="project" value="TreeGrafter"/>
</dbReference>
<evidence type="ECO:0000313" key="2">
    <source>
        <dbReference type="EMBL" id="NIK72837.1"/>
    </source>
</evidence>
<reference evidence="2 3" key="1">
    <citation type="submission" date="2020-03" db="EMBL/GenBank/DDBJ databases">
        <title>Genomic Encyclopedia of Type Strains, Phase IV (KMG-IV): sequencing the most valuable type-strain genomes for metagenomic binning, comparative biology and taxonomic classification.</title>
        <authorList>
            <person name="Goeker M."/>
        </authorList>
    </citation>
    <scope>NUCLEOTIDE SEQUENCE [LARGE SCALE GENOMIC DNA]</scope>
    <source>
        <strain evidence="2 3">DSM 5718</strain>
    </source>
</reference>
<evidence type="ECO:0000259" key="1">
    <source>
        <dbReference type="Pfam" id="PF01048"/>
    </source>
</evidence>
<evidence type="ECO:0000313" key="3">
    <source>
        <dbReference type="Proteomes" id="UP000537126"/>
    </source>
</evidence>
<dbReference type="RefSeq" id="WP_166918138.1">
    <property type="nucleotide sequence ID" value="NZ_JAASRN010000001.1"/>
</dbReference>
<dbReference type="GO" id="GO:0004850">
    <property type="term" value="F:uridine phosphorylase activity"/>
    <property type="evidence" value="ECO:0007669"/>
    <property type="project" value="UniProtKB-EC"/>
</dbReference>
<dbReference type="Gene3D" id="3.40.50.1580">
    <property type="entry name" value="Nucleoside phosphorylase domain"/>
    <property type="match status" value="1"/>
</dbReference>
<gene>
    <name evidence="2" type="ORF">FHS56_000323</name>
</gene>
<feature type="domain" description="Nucleoside phosphorylase" evidence="1">
    <location>
        <begin position="33"/>
        <end position="267"/>
    </location>
</feature>
<keyword evidence="2" id="KW-0328">Glycosyltransferase</keyword>
<comment type="caution">
    <text evidence="2">The sequence shown here is derived from an EMBL/GenBank/DDBJ whole genome shotgun (WGS) entry which is preliminary data.</text>
</comment>
<dbReference type="GO" id="GO:0006218">
    <property type="term" value="P:uridine catabolic process"/>
    <property type="evidence" value="ECO:0007669"/>
    <property type="project" value="TreeGrafter"/>
</dbReference>
<dbReference type="SUPFAM" id="SSF53167">
    <property type="entry name" value="Purine and uridine phosphorylases"/>
    <property type="match status" value="1"/>
</dbReference>
<keyword evidence="2" id="KW-0808">Transferase</keyword>
<sequence length="290" mass="32403">MNSTIYLPSELIVNSDGSIYHLGLRPEQLADTVIVVGDPERVPMISRYFEHVEYRLHKREFVTHTGTYRDTRMTVISSGMGTDNVEILMTELDALANIDLEKRLPKSSPKRLRIVRVGTSGSIHAGVPVGSLLASAVGVGIDTLMCFYDYDTPQEQGLKAAMQQLKQHLSLPFEPYAATASPKLRELFSDLLQGVTLTCPGFYAPQGRELRAPARLKDWLQRLQSFEYEGLRLTNLEMETAGYYAMAHMLGHDMISLNAILADRINGIFAAKPQELVEELIVYTLNKLAT</sequence>
<dbReference type="PANTHER" id="PTHR43691:SF15">
    <property type="entry name" value="PHOSPHORYLASE, PUTATIVE-RELATED"/>
    <property type="match status" value="1"/>
</dbReference>
<dbReference type="Proteomes" id="UP000537126">
    <property type="component" value="Unassembled WGS sequence"/>
</dbReference>
<dbReference type="EMBL" id="JAASRN010000001">
    <property type="protein sequence ID" value="NIK72837.1"/>
    <property type="molecule type" value="Genomic_DNA"/>
</dbReference>
<dbReference type="CDD" id="cd00436">
    <property type="entry name" value="UP_TbUP-like"/>
    <property type="match status" value="1"/>
</dbReference>
<proteinExistence type="predicted"/>
<keyword evidence="3" id="KW-1185">Reference proteome</keyword>
<accession>A0A846MN98</accession>
<dbReference type="PANTHER" id="PTHR43691">
    <property type="entry name" value="URIDINE PHOSPHORYLASE"/>
    <property type="match status" value="1"/>
</dbReference>
<dbReference type="EC" id="2.4.2.3" evidence="2"/>
<dbReference type="Pfam" id="PF01048">
    <property type="entry name" value="PNP_UDP_1"/>
    <property type="match status" value="1"/>
</dbReference>
<organism evidence="2 3">
    <name type="scientific">Thermonema lapsum</name>
    <dbReference type="NCBI Taxonomy" id="28195"/>
    <lineage>
        <taxon>Bacteria</taxon>
        <taxon>Pseudomonadati</taxon>
        <taxon>Bacteroidota</taxon>
        <taxon>Cytophagia</taxon>
        <taxon>Cytophagales</taxon>
        <taxon>Thermonemataceae</taxon>
        <taxon>Thermonema</taxon>
    </lineage>
</organism>
<dbReference type="InterPro" id="IPR000845">
    <property type="entry name" value="Nucleoside_phosphorylase_d"/>
</dbReference>
<protein>
    <submittedName>
        <fullName evidence="2">Uridine phosphorylase</fullName>
        <ecNumber evidence="2">2.4.2.3</ecNumber>
    </submittedName>
</protein>